<sequence length="104" mass="11365">MTILQPHKQIPLINYVLGALILAVFAGALSLVYSYNGLVDAEHRVAKLKSDAQDIETESALVRDKIFALMGSAQLESLAAEHALVKDKSPKYLTLDAQWSLASR</sequence>
<comment type="caution">
    <text evidence="2">The sequence shown here is derived from an EMBL/GenBank/DDBJ whole genome shotgun (WGS) entry which is preliminary data.</text>
</comment>
<accession>A0A1G2CGG6</accession>
<dbReference type="Proteomes" id="UP000178348">
    <property type="component" value="Unassembled WGS sequence"/>
</dbReference>
<keyword evidence="1" id="KW-0472">Membrane</keyword>
<gene>
    <name evidence="2" type="ORF">A2946_00560</name>
</gene>
<evidence type="ECO:0000313" key="2">
    <source>
        <dbReference type="EMBL" id="OGZ00485.1"/>
    </source>
</evidence>
<evidence type="ECO:0000313" key="3">
    <source>
        <dbReference type="Proteomes" id="UP000178348"/>
    </source>
</evidence>
<protein>
    <submittedName>
        <fullName evidence="2">Uncharacterized protein</fullName>
    </submittedName>
</protein>
<dbReference type="AlphaFoldDB" id="A0A1G2CGG6"/>
<proteinExistence type="predicted"/>
<feature type="transmembrane region" description="Helical" evidence="1">
    <location>
        <begin position="12"/>
        <end position="35"/>
    </location>
</feature>
<organism evidence="2 3">
    <name type="scientific">Candidatus Liptonbacteria bacterium RIFCSPLOWO2_01_FULL_53_13</name>
    <dbReference type="NCBI Taxonomy" id="1798651"/>
    <lineage>
        <taxon>Bacteria</taxon>
        <taxon>Candidatus Liptoniibacteriota</taxon>
    </lineage>
</organism>
<evidence type="ECO:0000256" key="1">
    <source>
        <dbReference type="SAM" id="Phobius"/>
    </source>
</evidence>
<keyword evidence="1" id="KW-1133">Transmembrane helix</keyword>
<dbReference type="EMBL" id="MHLB01000064">
    <property type="protein sequence ID" value="OGZ00485.1"/>
    <property type="molecule type" value="Genomic_DNA"/>
</dbReference>
<keyword evidence="1" id="KW-0812">Transmembrane</keyword>
<name>A0A1G2CGG6_9BACT</name>
<reference evidence="2 3" key="1">
    <citation type="journal article" date="2016" name="Nat. Commun.">
        <title>Thousands of microbial genomes shed light on interconnected biogeochemical processes in an aquifer system.</title>
        <authorList>
            <person name="Anantharaman K."/>
            <person name="Brown C.T."/>
            <person name="Hug L.A."/>
            <person name="Sharon I."/>
            <person name="Castelle C.J."/>
            <person name="Probst A.J."/>
            <person name="Thomas B.C."/>
            <person name="Singh A."/>
            <person name="Wilkins M.J."/>
            <person name="Karaoz U."/>
            <person name="Brodie E.L."/>
            <person name="Williams K.H."/>
            <person name="Hubbard S.S."/>
            <person name="Banfield J.F."/>
        </authorList>
    </citation>
    <scope>NUCLEOTIDE SEQUENCE [LARGE SCALE GENOMIC DNA]</scope>
</reference>